<sequence>MSTFFSFLQPTVPTEGRSPPRIGNIGHLTRIANKLVQLGNNNSQIQAHLQENTEWIDWHTHILLKRNTVENVYQWACG</sequence>
<keyword evidence="4" id="KW-1185">Reference proteome</keyword>
<reference evidence="3 4" key="1">
    <citation type="submission" date="2020-04" db="EMBL/GenBank/DDBJ databases">
        <title>Plant Genome Project.</title>
        <authorList>
            <person name="Zhang R.-G."/>
        </authorList>
    </citation>
    <scope>NUCLEOTIDE SEQUENCE [LARGE SCALE GENOMIC DNA]</scope>
    <source>
        <strain evidence="3">YNK0</strain>
        <tissue evidence="3">Leaf</tissue>
    </source>
</reference>
<name>A0A834ZSY4_TETSI</name>
<accession>A0A834ZSY4</accession>
<dbReference type="AlphaFoldDB" id="A0A834ZSY4"/>
<dbReference type="GO" id="GO:0019888">
    <property type="term" value="F:protein phosphatase regulator activity"/>
    <property type="evidence" value="ECO:0007669"/>
    <property type="project" value="TreeGrafter"/>
</dbReference>
<protein>
    <submittedName>
        <fullName evidence="3">Uncharacterized protein</fullName>
    </submittedName>
</protein>
<evidence type="ECO:0000313" key="4">
    <source>
        <dbReference type="Proteomes" id="UP000655225"/>
    </source>
</evidence>
<dbReference type="OrthoDB" id="1436811at2759"/>
<dbReference type="InterPro" id="IPR007587">
    <property type="entry name" value="SAPS"/>
</dbReference>
<dbReference type="EMBL" id="JABCRI010000003">
    <property type="protein sequence ID" value="KAF8408786.1"/>
    <property type="molecule type" value="Genomic_DNA"/>
</dbReference>
<evidence type="ECO:0000256" key="2">
    <source>
        <dbReference type="SAM" id="MobiDB-lite"/>
    </source>
</evidence>
<feature type="compositionally biased region" description="Polar residues" evidence="2">
    <location>
        <begin position="1"/>
        <end position="12"/>
    </location>
</feature>
<dbReference type="PANTHER" id="PTHR12634:SF37">
    <property type="entry name" value="SIT4 PHOSPHATASE-ASSOCIATED FAMILY PROTEIN"/>
    <property type="match status" value="1"/>
</dbReference>
<evidence type="ECO:0000313" key="3">
    <source>
        <dbReference type="EMBL" id="KAF8408786.1"/>
    </source>
</evidence>
<organism evidence="3 4">
    <name type="scientific">Tetracentron sinense</name>
    <name type="common">Spur-leaf</name>
    <dbReference type="NCBI Taxonomy" id="13715"/>
    <lineage>
        <taxon>Eukaryota</taxon>
        <taxon>Viridiplantae</taxon>
        <taxon>Streptophyta</taxon>
        <taxon>Embryophyta</taxon>
        <taxon>Tracheophyta</taxon>
        <taxon>Spermatophyta</taxon>
        <taxon>Magnoliopsida</taxon>
        <taxon>Trochodendrales</taxon>
        <taxon>Trochodendraceae</taxon>
        <taxon>Tetracentron</taxon>
    </lineage>
</organism>
<evidence type="ECO:0000256" key="1">
    <source>
        <dbReference type="ARBA" id="ARBA00006180"/>
    </source>
</evidence>
<comment type="similarity">
    <text evidence="1">Belongs to the SAPS family.</text>
</comment>
<dbReference type="GO" id="GO:0019903">
    <property type="term" value="F:protein phosphatase binding"/>
    <property type="evidence" value="ECO:0007669"/>
    <property type="project" value="InterPro"/>
</dbReference>
<comment type="caution">
    <text evidence="3">The sequence shown here is derived from an EMBL/GenBank/DDBJ whole genome shotgun (WGS) entry which is preliminary data.</text>
</comment>
<gene>
    <name evidence="3" type="ORF">HHK36_004855</name>
</gene>
<dbReference type="Pfam" id="PF04499">
    <property type="entry name" value="SAPS"/>
    <property type="match status" value="1"/>
</dbReference>
<feature type="region of interest" description="Disordered" evidence="2">
    <location>
        <begin position="1"/>
        <end position="21"/>
    </location>
</feature>
<proteinExistence type="inferred from homology"/>
<dbReference type="PANTHER" id="PTHR12634">
    <property type="entry name" value="SIT4 YEAST -ASSOCIATING PROTEIN-RELATED"/>
    <property type="match status" value="1"/>
</dbReference>
<dbReference type="Proteomes" id="UP000655225">
    <property type="component" value="Unassembled WGS sequence"/>
</dbReference>